<reference evidence="1 2" key="1">
    <citation type="submission" date="2020-02" db="EMBL/GenBank/DDBJ databases">
        <title>Genome sequence of the type strain CGMCC 1.15528 of Mesorhizobium zhangyense.</title>
        <authorList>
            <person name="Gao J."/>
            <person name="Sun J."/>
        </authorList>
    </citation>
    <scope>NUCLEOTIDE SEQUENCE [LARGE SCALE GENOMIC DNA]</scope>
    <source>
        <strain evidence="1 2">CGMCC 1.15528</strain>
    </source>
</reference>
<dbReference type="EMBL" id="JAAKZG010000006">
    <property type="protein sequence ID" value="NGN42755.1"/>
    <property type="molecule type" value="Genomic_DNA"/>
</dbReference>
<dbReference type="PROSITE" id="PS51257">
    <property type="entry name" value="PROKAR_LIPOPROTEIN"/>
    <property type="match status" value="1"/>
</dbReference>
<dbReference type="Proteomes" id="UP000481252">
    <property type="component" value="Unassembled WGS sequence"/>
</dbReference>
<comment type="caution">
    <text evidence="1">The sequence shown here is derived from an EMBL/GenBank/DDBJ whole genome shotgun (WGS) entry which is preliminary data.</text>
</comment>
<accession>A0A7C9R8M5</accession>
<name>A0A7C9R8M5_9HYPH</name>
<dbReference type="RefSeq" id="WP_165119109.1">
    <property type="nucleotide sequence ID" value="NZ_JAAKZG010000006.1"/>
</dbReference>
<dbReference type="AlphaFoldDB" id="A0A7C9R8M5"/>
<proteinExistence type="predicted"/>
<evidence type="ECO:0000313" key="1">
    <source>
        <dbReference type="EMBL" id="NGN42755.1"/>
    </source>
</evidence>
<gene>
    <name evidence="1" type="ORF">G6N74_16930</name>
</gene>
<protein>
    <submittedName>
        <fullName evidence="1">Uncharacterized protein</fullName>
    </submittedName>
</protein>
<evidence type="ECO:0000313" key="2">
    <source>
        <dbReference type="Proteomes" id="UP000481252"/>
    </source>
</evidence>
<keyword evidence="2" id="KW-1185">Reference proteome</keyword>
<sequence length="63" mass="7070">MNGKLCRFHRGRDGVAITLAQLSTTLVACLTRAFRSKGIQNRKNRSFFRKNATDGMIFAAVRP</sequence>
<organism evidence="1 2">
    <name type="scientific">Mesorhizobium zhangyense</name>
    <dbReference type="NCBI Taxonomy" id="1776730"/>
    <lineage>
        <taxon>Bacteria</taxon>
        <taxon>Pseudomonadati</taxon>
        <taxon>Pseudomonadota</taxon>
        <taxon>Alphaproteobacteria</taxon>
        <taxon>Hyphomicrobiales</taxon>
        <taxon>Phyllobacteriaceae</taxon>
        <taxon>Mesorhizobium</taxon>
    </lineage>
</organism>